<name>A0ABW6TRM9_9NOCA</name>
<dbReference type="Gene3D" id="3.60.40.10">
    <property type="entry name" value="PPM-type phosphatase domain"/>
    <property type="match status" value="1"/>
</dbReference>
<protein>
    <recommendedName>
        <fullName evidence="4">PPM-type phosphatase domain-containing protein</fullName>
    </recommendedName>
</protein>
<dbReference type="InterPro" id="IPR036457">
    <property type="entry name" value="PPM-type-like_dom_sf"/>
</dbReference>
<comment type="caution">
    <text evidence="2">The sequence shown here is derived from an EMBL/GenBank/DDBJ whole genome shotgun (WGS) entry which is preliminary data.</text>
</comment>
<keyword evidence="3" id="KW-1185">Reference proteome</keyword>
<evidence type="ECO:0008006" key="4">
    <source>
        <dbReference type="Google" id="ProtNLM"/>
    </source>
</evidence>
<evidence type="ECO:0000313" key="2">
    <source>
        <dbReference type="EMBL" id="MFF4027565.1"/>
    </source>
</evidence>
<proteinExistence type="predicted"/>
<accession>A0ABW6TRM9</accession>
<dbReference type="EMBL" id="JBIATK010000015">
    <property type="protein sequence ID" value="MFF4027565.1"/>
    <property type="molecule type" value="Genomic_DNA"/>
</dbReference>
<evidence type="ECO:0000256" key="1">
    <source>
        <dbReference type="SAM" id="Coils"/>
    </source>
</evidence>
<reference evidence="2 3" key="1">
    <citation type="submission" date="2024-10" db="EMBL/GenBank/DDBJ databases">
        <title>The Natural Products Discovery Center: Release of the First 8490 Sequenced Strains for Exploring Actinobacteria Biosynthetic Diversity.</title>
        <authorList>
            <person name="Kalkreuter E."/>
            <person name="Kautsar S.A."/>
            <person name="Yang D."/>
            <person name="Bader C.D."/>
            <person name="Teijaro C.N."/>
            <person name="Fluegel L."/>
            <person name="Davis C.M."/>
            <person name="Simpson J.R."/>
            <person name="Lauterbach L."/>
            <person name="Steele A.D."/>
            <person name="Gui C."/>
            <person name="Meng S."/>
            <person name="Li G."/>
            <person name="Viehrig K."/>
            <person name="Ye F."/>
            <person name="Su P."/>
            <person name="Kiefer A.F."/>
            <person name="Nichols A."/>
            <person name="Cepeda A.J."/>
            <person name="Yan W."/>
            <person name="Fan B."/>
            <person name="Jiang Y."/>
            <person name="Adhikari A."/>
            <person name="Zheng C.-J."/>
            <person name="Schuster L."/>
            <person name="Cowan T.M."/>
            <person name="Smanski M.J."/>
            <person name="Chevrette M.G."/>
            <person name="De Carvalho L.P.S."/>
            <person name="Shen B."/>
        </authorList>
    </citation>
    <scope>NUCLEOTIDE SEQUENCE [LARGE SCALE GENOMIC DNA]</scope>
    <source>
        <strain evidence="2 3">NPDC001867</strain>
    </source>
</reference>
<dbReference type="Proteomes" id="UP001602089">
    <property type="component" value="Unassembled WGS sequence"/>
</dbReference>
<keyword evidence="1" id="KW-0175">Coiled coil</keyword>
<feature type="coiled-coil region" evidence="1">
    <location>
        <begin position="296"/>
        <end position="323"/>
    </location>
</feature>
<dbReference type="RefSeq" id="WP_195021887.1">
    <property type="nucleotide sequence ID" value="NZ_JADLPS010000001.1"/>
</dbReference>
<gene>
    <name evidence="2" type="ORF">ACFYY5_32435</name>
</gene>
<evidence type="ECO:0000313" key="3">
    <source>
        <dbReference type="Proteomes" id="UP001602089"/>
    </source>
</evidence>
<organism evidence="2 3">
    <name type="scientific">Nocardia elegans</name>
    <dbReference type="NCBI Taxonomy" id="300029"/>
    <lineage>
        <taxon>Bacteria</taxon>
        <taxon>Bacillati</taxon>
        <taxon>Actinomycetota</taxon>
        <taxon>Actinomycetes</taxon>
        <taxon>Mycobacteriales</taxon>
        <taxon>Nocardiaceae</taxon>
        <taxon>Nocardia</taxon>
    </lineage>
</organism>
<sequence>MSSSPTRLGDPILLSFNAPKKIDHGEDADPVALTVQNEVWLAVFDGMGGAGAATYQTEAGRLTGAYIAARLAATSFESWARDVAAETPAGLRASSLADHFRTTFTAEMSTLGNQTSKIRSKLLRPLPTTAAAIGIKRVQDGWYECNLLWAGDSRLFFLSAEYGLVQLSTDHLNDSVDAQQNLIEDAVLSNQLSGDGKFYIEEGHVRIGVPFLAIAATDGCFGYVLSPVIFENIILQALLGSESVDGFRTKLMESIAGVTADDASMAVAQFGWNTYDDLKQSFRERAKSVSSVTDDLHSHHSQIHSAREKLREAERAYDEKLKSIWEAYRIRYEGIVLHTKSGPQ</sequence>
<dbReference type="SUPFAM" id="SSF81606">
    <property type="entry name" value="PP2C-like"/>
    <property type="match status" value="1"/>
</dbReference>